<gene>
    <name evidence="1" type="ORF">WH47_12164</name>
</gene>
<evidence type="ECO:0000313" key="1">
    <source>
        <dbReference type="EMBL" id="KOC67834.1"/>
    </source>
</evidence>
<sequence>MNYPYLSPSSIFRELFNPPLDRSSNKFVPRYVYTHHDVFLYFELLSRNEPIHEQLREAGAVKCPGPLNRYKVIFHHDNARSHMQWLCQKGEKKMWNEKVTTFFRSIGRYV</sequence>
<evidence type="ECO:0000313" key="2">
    <source>
        <dbReference type="Proteomes" id="UP000053825"/>
    </source>
</evidence>
<evidence type="ECO:0008006" key="3">
    <source>
        <dbReference type="Google" id="ProtNLM"/>
    </source>
</evidence>
<dbReference type="Proteomes" id="UP000053825">
    <property type="component" value="Unassembled WGS sequence"/>
</dbReference>
<reference evidence="1 2" key="1">
    <citation type="submission" date="2015-07" db="EMBL/GenBank/DDBJ databases">
        <title>The genome of Habropoda laboriosa.</title>
        <authorList>
            <person name="Pan H."/>
            <person name="Kapheim K."/>
        </authorList>
    </citation>
    <scope>NUCLEOTIDE SEQUENCE [LARGE SCALE GENOMIC DNA]</scope>
    <source>
        <strain evidence="1">0110345459</strain>
    </source>
</reference>
<keyword evidence="2" id="KW-1185">Reference proteome</keyword>
<dbReference type="AlphaFoldDB" id="A0A0L7RAF5"/>
<dbReference type="EMBL" id="KQ414618">
    <property type="protein sequence ID" value="KOC67834.1"/>
    <property type="molecule type" value="Genomic_DNA"/>
</dbReference>
<organism evidence="1 2">
    <name type="scientific">Habropoda laboriosa</name>
    <dbReference type="NCBI Taxonomy" id="597456"/>
    <lineage>
        <taxon>Eukaryota</taxon>
        <taxon>Metazoa</taxon>
        <taxon>Ecdysozoa</taxon>
        <taxon>Arthropoda</taxon>
        <taxon>Hexapoda</taxon>
        <taxon>Insecta</taxon>
        <taxon>Pterygota</taxon>
        <taxon>Neoptera</taxon>
        <taxon>Endopterygota</taxon>
        <taxon>Hymenoptera</taxon>
        <taxon>Apocrita</taxon>
        <taxon>Aculeata</taxon>
        <taxon>Apoidea</taxon>
        <taxon>Anthophila</taxon>
        <taxon>Apidae</taxon>
        <taxon>Habropoda</taxon>
    </lineage>
</organism>
<protein>
    <recommendedName>
        <fullName evidence="3">Histone-lysine N-methyltransferase SETMAR</fullName>
    </recommendedName>
</protein>
<name>A0A0L7RAF5_9HYME</name>
<proteinExistence type="predicted"/>
<accession>A0A0L7RAF5</accession>